<comment type="similarity">
    <text evidence="1 2">Belongs to the anti-sigma-factor antagonist family.</text>
</comment>
<dbReference type="InterPro" id="IPR036513">
    <property type="entry name" value="STAS_dom_sf"/>
</dbReference>
<dbReference type="Proteomes" id="UP000645555">
    <property type="component" value="Unassembled WGS sequence"/>
</dbReference>
<dbReference type="InterPro" id="IPR003658">
    <property type="entry name" value="Anti-sigma_ant"/>
</dbReference>
<dbReference type="InterPro" id="IPR002645">
    <property type="entry name" value="STAS_dom"/>
</dbReference>
<dbReference type="CDD" id="cd07043">
    <property type="entry name" value="STAS_anti-anti-sigma_factors"/>
    <property type="match status" value="1"/>
</dbReference>
<evidence type="ECO:0000256" key="1">
    <source>
        <dbReference type="ARBA" id="ARBA00009013"/>
    </source>
</evidence>
<evidence type="ECO:0000256" key="3">
    <source>
        <dbReference type="SAM" id="MobiDB-lite"/>
    </source>
</evidence>
<dbReference type="EMBL" id="BMWD01000014">
    <property type="protein sequence ID" value="GGX69268.1"/>
    <property type="molecule type" value="Genomic_DNA"/>
</dbReference>
<feature type="region of interest" description="Disordered" evidence="3">
    <location>
        <begin position="103"/>
        <end position="141"/>
    </location>
</feature>
<reference evidence="5" key="2">
    <citation type="submission" date="2020-09" db="EMBL/GenBank/DDBJ databases">
        <authorList>
            <person name="Sun Q."/>
            <person name="Ohkuma M."/>
        </authorList>
    </citation>
    <scope>NUCLEOTIDE SEQUENCE</scope>
    <source>
        <strain evidence="5">JCM 4956</strain>
    </source>
</reference>
<name>A0A918KMY3_9ACTN</name>
<dbReference type="PROSITE" id="PS50801">
    <property type="entry name" value="STAS"/>
    <property type="match status" value="1"/>
</dbReference>
<evidence type="ECO:0000256" key="2">
    <source>
        <dbReference type="RuleBase" id="RU003749"/>
    </source>
</evidence>
<protein>
    <recommendedName>
        <fullName evidence="2">Anti-sigma factor antagonist</fullName>
    </recommendedName>
</protein>
<feature type="domain" description="STAS" evidence="4">
    <location>
        <begin position="17"/>
        <end position="97"/>
    </location>
</feature>
<dbReference type="Gene3D" id="3.30.750.24">
    <property type="entry name" value="STAS domain"/>
    <property type="match status" value="1"/>
</dbReference>
<sequence length="141" mass="15067">MPIPQLTVFRHDRGNRVLITLAGEIDLESASLVRTALARCLSDGVRTIDIDLTPVTFCDCTGLNVFLHAAQLMTESGGTLRLHHPPPTLGLILDLSGSRSLLLDDQLGHPSPPPGNVPTSTTRTPRYRAVPLTSVLSGDAP</sequence>
<dbReference type="PANTHER" id="PTHR33495:SF2">
    <property type="entry name" value="ANTI-SIGMA FACTOR ANTAGONIST TM_1081-RELATED"/>
    <property type="match status" value="1"/>
</dbReference>
<gene>
    <name evidence="5" type="ORF">GCM10010515_41060</name>
</gene>
<evidence type="ECO:0000259" key="4">
    <source>
        <dbReference type="PROSITE" id="PS50801"/>
    </source>
</evidence>
<proteinExistence type="inferred from homology"/>
<evidence type="ECO:0000313" key="5">
    <source>
        <dbReference type="EMBL" id="GGX69268.1"/>
    </source>
</evidence>
<keyword evidence="6" id="KW-1185">Reference proteome</keyword>
<dbReference type="SUPFAM" id="SSF52091">
    <property type="entry name" value="SpoIIaa-like"/>
    <property type="match status" value="1"/>
</dbReference>
<dbReference type="RefSeq" id="WP_190037011.1">
    <property type="nucleotide sequence ID" value="NZ_BMWD01000014.1"/>
</dbReference>
<dbReference type="GO" id="GO:0043856">
    <property type="term" value="F:anti-sigma factor antagonist activity"/>
    <property type="evidence" value="ECO:0007669"/>
    <property type="project" value="InterPro"/>
</dbReference>
<accession>A0A918KMY3</accession>
<dbReference type="AlphaFoldDB" id="A0A918KMY3"/>
<evidence type="ECO:0000313" key="6">
    <source>
        <dbReference type="Proteomes" id="UP000645555"/>
    </source>
</evidence>
<dbReference type="InterPro" id="IPR058548">
    <property type="entry name" value="MlaB-like_STAS"/>
</dbReference>
<dbReference type="Pfam" id="PF13466">
    <property type="entry name" value="STAS_2"/>
    <property type="match status" value="1"/>
</dbReference>
<dbReference type="NCBIfam" id="TIGR00377">
    <property type="entry name" value="ant_ant_sig"/>
    <property type="match status" value="1"/>
</dbReference>
<reference evidence="5" key="1">
    <citation type="journal article" date="2014" name="Int. J. Syst. Evol. Microbiol.">
        <title>Complete genome sequence of Corynebacterium casei LMG S-19264T (=DSM 44701T), isolated from a smear-ripened cheese.</title>
        <authorList>
            <consortium name="US DOE Joint Genome Institute (JGI-PGF)"/>
            <person name="Walter F."/>
            <person name="Albersmeier A."/>
            <person name="Kalinowski J."/>
            <person name="Ruckert C."/>
        </authorList>
    </citation>
    <scope>NUCLEOTIDE SEQUENCE</scope>
    <source>
        <strain evidence="5">JCM 4956</strain>
    </source>
</reference>
<comment type="caution">
    <text evidence="5">The sequence shown here is derived from an EMBL/GenBank/DDBJ whole genome shotgun (WGS) entry which is preliminary data.</text>
</comment>
<organism evidence="5 6">
    <name type="scientific">Streptomyces fructofermentans</name>
    <dbReference type="NCBI Taxonomy" id="152141"/>
    <lineage>
        <taxon>Bacteria</taxon>
        <taxon>Bacillati</taxon>
        <taxon>Actinomycetota</taxon>
        <taxon>Actinomycetes</taxon>
        <taxon>Kitasatosporales</taxon>
        <taxon>Streptomycetaceae</taxon>
        <taxon>Streptomyces</taxon>
    </lineage>
</organism>
<dbReference type="PANTHER" id="PTHR33495">
    <property type="entry name" value="ANTI-SIGMA FACTOR ANTAGONIST TM_1081-RELATED-RELATED"/>
    <property type="match status" value="1"/>
</dbReference>